<name>A0ABX5Y2V9_9BACT</name>
<evidence type="ECO:0000256" key="1">
    <source>
        <dbReference type="SAM" id="Coils"/>
    </source>
</evidence>
<keyword evidence="4" id="KW-1185">Reference proteome</keyword>
<accession>A0ABX5Y2V9</accession>
<dbReference type="InterPro" id="IPR000253">
    <property type="entry name" value="FHA_dom"/>
</dbReference>
<dbReference type="Pfam" id="PF00498">
    <property type="entry name" value="FHA"/>
    <property type="match status" value="1"/>
</dbReference>
<sequence length="536" mass="59025">MIRSTEATLTGFKIRVVRQSASPIDHALEEGRSVFVGSGNSCGIKVSGEGVAEIHCLVDVDDDVVSIQDWASKAGTKVNGTTIDDKTAIQVGDSILVGSIKLELVGGPSGPSQAAKQNALELAAKAAEEAREESVGMEDLGYEDVQDDATTVAEPTPAARPPIGRLSDVLAETATEPISAHDTHVAEAPATDTSDLDAPIVQPTEASAEHNLDEPESDEIAIVDDFPSNHLTAEDLDWDPSTFDDDQVDAEIVQLLKSEIEDLRIQLAERDEQLAAMEGLGAEDGEHATSIQAGSIDQDFGGDELVGRVDDLLAELAEHDERVSMLQELLQTAEIQNQAEREERSCLENWVGEIEQRIGERESEWKAEQDALRDRLNAASQERDQFQQQLHTAAKRYGQASVGDVAPDETLQKLQKQNAELQAALEESQKQCVSLNRQIERMQNEEPESLQELRAELAQEKASVSRMRFQLSKQLQEIDGDAAAKEQPDREFSYKLQALRQHLREIHEEEKVEREQKGESLLGRISNLWKRVGDEY</sequence>
<feature type="coiled-coil region" evidence="1">
    <location>
        <begin position="253"/>
        <end position="280"/>
    </location>
</feature>
<keyword evidence="1" id="KW-0175">Coiled coil</keyword>
<gene>
    <name evidence="3" type="primary">smc_10</name>
    <name evidence="3" type="ORF">TBK1r_76630</name>
</gene>
<dbReference type="Gene3D" id="2.60.200.20">
    <property type="match status" value="1"/>
</dbReference>
<proteinExistence type="predicted"/>
<evidence type="ECO:0000313" key="4">
    <source>
        <dbReference type="Proteomes" id="UP000318081"/>
    </source>
</evidence>
<dbReference type="RefSeq" id="WP_145221121.1">
    <property type="nucleotide sequence ID" value="NZ_CP036432.1"/>
</dbReference>
<reference evidence="3 4" key="1">
    <citation type="submission" date="2019-02" db="EMBL/GenBank/DDBJ databases">
        <title>Deep-cultivation of Planctomycetes and their phenomic and genomic characterization uncovers novel biology.</title>
        <authorList>
            <person name="Wiegand S."/>
            <person name="Jogler M."/>
            <person name="Boedeker C."/>
            <person name="Pinto D."/>
            <person name="Vollmers J."/>
            <person name="Rivas-Marin E."/>
            <person name="Kohn T."/>
            <person name="Peeters S.H."/>
            <person name="Heuer A."/>
            <person name="Rast P."/>
            <person name="Oberbeckmann S."/>
            <person name="Bunk B."/>
            <person name="Jeske O."/>
            <person name="Meyerdierks A."/>
            <person name="Storesund J.E."/>
            <person name="Kallscheuer N."/>
            <person name="Luecker S."/>
            <person name="Lage O.M."/>
            <person name="Pohl T."/>
            <person name="Merkel B.J."/>
            <person name="Hornburger P."/>
            <person name="Mueller R.-W."/>
            <person name="Bruemmer F."/>
            <person name="Labrenz M."/>
            <person name="Spormann A.M."/>
            <person name="Op den Camp H."/>
            <person name="Overmann J."/>
            <person name="Amann R."/>
            <person name="Jetten M.S.M."/>
            <person name="Mascher T."/>
            <person name="Medema M.H."/>
            <person name="Devos D.P."/>
            <person name="Kaster A.-K."/>
            <person name="Ovreas L."/>
            <person name="Rohde M."/>
            <person name="Galperin M.Y."/>
            <person name="Jogler C."/>
        </authorList>
    </citation>
    <scope>NUCLEOTIDE SEQUENCE [LARGE SCALE GENOMIC DNA]</scope>
    <source>
        <strain evidence="3 4">TBK1r</strain>
    </source>
</reference>
<feature type="coiled-coil region" evidence="1">
    <location>
        <begin position="309"/>
        <end position="470"/>
    </location>
</feature>
<protein>
    <submittedName>
        <fullName evidence="3">Chromosome partition protein Smc</fullName>
    </submittedName>
</protein>
<dbReference type="CDD" id="cd00060">
    <property type="entry name" value="FHA"/>
    <property type="match status" value="1"/>
</dbReference>
<organism evidence="3 4">
    <name type="scientific">Stieleria magnilauensis</name>
    <dbReference type="NCBI Taxonomy" id="2527963"/>
    <lineage>
        <taxon>Bacteria</taxon>
        <taxon>Pseudomonadati</taxon>
        <taxon>Planctomycetota</taxon>
        <taxon>Planctomycetia</taxon>
        <taxon>Pirellulales</taxon>
        <taxon>Pirellulaceae</taxon>
        <taxon>Stieleria</taxon>
    </lineage>
</organism>
<dbReference type="SUPFAM" id="SSF49879">
    <property type="entry name" value="SMAD/FHA domain"/>
    <property type="match status" value="1"/>
</dbReference>
<evidence type="ECO:0000259" key="2">
    <source>
        <dbReference type="PROSITE" id="PS50006"/>
    </source>
</evidence>
<evidence type="ECO:0000313" key="3">
    <source>
        <dbReference type="EMBL" id="QDV88628.1"/>
    </source>
</evidence>
<dbReference type="InterPro" id="IPR008984">
    <property type="entry name" value="SMAD_FHA_dom_sf"/>
</dbReference>
<feature type="domain" description="FHA" evidence="2">
    <location>
        <begin position="34"/>
        <end position="83"/>
    </location>
</feature>
<dbReference type="EMBL" id="CP036432">
    <property type="protein sequence ID" value="QDV88628.1"/>
    <property type="molecule type" value="Genomic_DNA"/>
</dbReference>
<dbReference type="Proteomes" id="UP000318081">
    <property type="component" value="Chromosome"/>
</dbReference>
<dbReference type="PROSITE" id="PS50006">
    <property type="entry name" value="FHA_DOMAIN"/>
    <property type="match status" value="1"/>
</dbReference>